<name>A0AAN8A3C7_ELEMC</name>
<evidence type="ECO:0000313" key="2">
    <source>
        <dbReference type="Proteomes" id="UP001346869"/>
    </source>
</evidence>
<proteinExistence type="predicted"/>
<dbReference type="Proteomes" id="UP001346869">
    <property type="component" value="Unassembled WGS sequence"/>
</dbReference>
<organism evidence="1 2">
    <name type="scientific">Eleginops maclovinus</name>
    <name type="common">Patagonian blennie</name>
    <name type="synonym">Eleginus maclovinus</name>
    <dbReference type="NCBI Taxonomy" id="56733"/>
    <lineage>
        <taxon>Eukaryota</taxon>
        <taxon>Metazoa</taxon>
        <taxon>Chordata</taxon>
        <taxon>Craniata</taxon>
        <taxon>Vertebrata</taxon>
        <taxon>Euteleostomi</taxon>
        <taxon>Actinopterygii</taxon>
        <taxon>Neopterygii</taxon>
        <taxon>Teleostei</taxon>
        <taxon>Neoteleostei</taxon>
        <taxon>Acanthomorphata</taxon>
        <taxon>Eupercaria</taxon>
        <taxon>Perciformes</taxon>
        <taxon>Notothenioidei</taxon>
        <taxon>Eleginopidae</taxon>
        <taxon>Eleginops</taxon>
    </lineage>
</organism>
<reference evidence="1 2" key="1">
    <citation type="journal article" date="2023" name="Genes (Basel)">
        <title>Chromosome-Level Genome Assembly and Circadian Gene Repertoire of the Patagonia Blennie Eleginops maclovinus-The Closest Ancestral Proxy of Antarctic Cryonotothenioids.</title>
        <authorList>
            <person name="Cheng C.C."/>
            <person name="Rivera-Colon A.G."/>
            <person name="Minhas B.F."/>
            <person name="Wilson L."/>
            <person name="Rayamajhi N."/>
            <person name="Vargas-Chacoff L."/>
            <person name="Catchen J.M."/>
        </authorList>
    </citation>
    <scope>NUCLEOTIDE SEQUENCE [LARGE SCALE GENOMIC DNA]</scope>
    <source>
        <strain evidence="1">JMC-PN-2008</strain>
    </source>
</reference>
<sequence length="121" mass="13463">MHSCTTAAEDIQSCRTTGEENQEESGLFLQRLCAGEDGNISLTHEKVPAHGRNLNSDLATLTDDVFTPLTFKKLQPLLELSERVGNLSNQLLNPWRIWPLCSLSHFPRCAVPHRIPNATPT</sequence>
<keyword evidence="2" id="KW-1185">Reference proteome</keyword>
<dbReference type="EMBL" id="JAUZQC010000023">
    <property type="protein sequence ID" value="KAK5849553.1"/>
    <property type="molecule type" value="Genomic_DNA"/>
</dbReference>
<protein>
    <submittedName>
        <fullName evidence="1">Uncharacterized protein</fullName>
    </submittedName>
</protein>
<comment type="caution">
    <text evidence="1">The sequence shown here is derived from an EMBL/GenBank/DDBJ whole genome shotgun (WGS) entry which is preliminary data.</text>
</comment>
<reference evidence="1 2" key="2">
    <citation type="journal article" date="2023" name="Mol. Biol. Evol.">
        <title>Genomics of Secondarily Temperate Adaptation in the Only Non-Antarctic Icefish.</title>
        <authorList>
            <person name="Rivera-Colon A.G."/>
            <person name="Rayamajhi N."/>
            <person name="Minhas B.F."/>
            <person name="Madrigal G."/>
            <person name="Bilyk K.T."/>
            <person name="Yoon V."/>
            <person name="Hune M."/>
            <person name="Gregory S."/>
            <person name="Cheng C.H.C."/>
            <person name="Catchen J.M."/>
        </authorList>
    </citation>
    <scope>NUCLEOTIDE SEQUENCE [LARGE SCALE GENOMIC DNA]</scope>
    <source>
        <strain evidence="1">JMC-PN-2008</strain>
    </source>
</reference>
<accession>A0AAN8A3C7</accession>
<gene>
    <name evidence="1" type="ORF">PBY51_013880</name>
</gene>
<dbReference type="AlphaFoldDB" id="A0AAN8A3C7"/>
<evidence type="ECO:0000313" key="1">
    <source>
        <dbReference type="EMBL" id="KAK5849553.1"/>
    </source>
</evidence>